<dbReference type="InterPro" id="IPR015422">
    <property type="entry name" value="PyrdxlP-dep_Trfase_small"/>
</dbReference>
<evidence type="ECO:0000256" key="8">
    <source>
        <dbReference type="ARBA" id="ARBA00050776"/>
    </source>
</evidence>
<evidence type="ECO:0000259" key="10">
    <source>
        <dbReference type="Pfam" id="PF00266"/>
    </source>
</evidence>
<dbReference type="Gene3D" id="3.40.640.10">
    <property type="entry name" value="Type I PLP-dependent aspartate aminotransferase-like (Major domain)"/>
    <property type="match status" value="1"/>
</dbReference>
<accession>A0ABY5H1B7</accession>
<reference evidence="11" key="1">
    <citation type="submission" date="2021-04" db="EMBL/GenBank/DDBJ databases">
        <title>Oceanospirillales bacteria with DddD are important DMSP degraders in coastal seawater.</title>
        <authorList>
            <person name="Liu J."/>
        </authorList>
    </citation>
    <scope>NUCLEOTIDE SEQUENCE</scope>
    <source>
        <strain evidence="11">GY6</strain>
    </source>
</reference>
<feature type="compositionally biased region" description="Polar residues" evidence="9">
    <location>
        <begin position="1"/>
        <end position="11"/>
    </location>
</feature>
<evidence type="ECO:0000256" key="6">
    <source>
        <dbReference type="ARBA" id="ARBA00022679"/>
    </source>
</evidence>
<evidence type="ECO:0000256" key="7">
    <source>
        <dbReference type="ARBA" id="ARBA00022898"/>
    </source>
</evidence>
<feature type="domain" description="Aminotransferase class V" evidence="10">
    <location>
        <begin position="45"/>
        <end position="413"/>
    </location>
</feature>
<evidence type="ECO:0000256" key="4">
    <source>
        <dbReference type="ARBA" id="ARBA00012239"/>
    </source>
</evidence>
<dbReference type="PIRSF" id="PIRSF005572">
    <property type="entry name" value="NifS"/>
    <property type="match status" value="1"/>
</dbReference>
<name>A0ABY5H1B7_9GAMM</name>
<gene>
    <name evidence="11" type="ORF">KDX31_07985</name>
</gene>
<dbReference type="SUPFAM" id="SSF53383">
    <property type="entry name" value="PLP-dependent transferases"/>
    <property type="match status" value="1"/>
</dbReference>
<dbReference type="Pfam" id="PF00266">
    <property type="entry name" value="Aminotran_5"/>
    <property type="match status" value="1"/>
</dbReference>
<evidence type="ECO:0000256" key="3">
    <source>
        <dbReference type="ARBA" id="ARBA00010447"/>
    </source>
</evidence>
<dbReference type="PANTHER" id="PTHR43586">
    <property type="entry name" value="CYSTEINE DESULFURASE"/>
    <property type="match status" value="1"/>
</dbReference>
<comment type="catalytic activity">
    <reaction evidence="8">
        <text>(sulfur carrier)-H + L-cysteine = (sulfur carrier)-SH + L-alanine</text>
        <dbReference type="Rhea" id="RHEA:43892"/>
        <dbReference type="Rhea" id="RHEA-COMP:14737"/>
        <dbReference type="Rhea" id="RHEA-COMP:14739"/>
        <dbReference type="ChEBI" id="CHEBI:29917"/>
        <dbReference type="ChEBI" id="CHEBI:35235"/>
        <dbReference type="ChEBI" id="CHEBI:57972"/>
        <dbReference type="ChEBI" id="CHEBI:64428"/>
        <dbReference type="EC" id="2.8.1.7"/>
    </reaction>
</comment>
<dbReference type="Gene3D" id="3.90.1150.10">
    <property type="entry name" value="Aspartate Aminotransferase, domain 1"/>
    <property type="match status" value="1"/>
</dbReference>
<evidence type="ECO:0000313" key="11">
    <source>
        <dbReference type="EMBL" id="UTW04926.1"/>
    </source>
</evidence>
<dbReference type="CDD" id="cd06453">
    <property type="entry name" value="SufS_like"/>
    <property type="match status" value="1"/>
</dbReference>
<evidence type="ECO:0000313" key="12">
    <source>
        <dbReference type="Proteomes" id="UP001059950"/>
    </source>
</evidence>
<feature type="region of interest" description="Disordered" evidence="9">
    <location>
        <begin position="1"/>
        <end position="23"/>
    </location>
</feature>
<evidence type="ECO:0000256" key="2">
    <source>
        <dbReference type="ARBA" id="ARBA00002824"/>
    </source>
</evidence>
<evidence type="ECO:0000256" key="5">
    <source>
        <dbReference type="ARBA" id="ARBA00021850"/>
    </source>
</evidence>
<dbReference type="NCBIfam" id="TIGR01979">
    <property type="entry name" value="sufS"/>
    <property type="match status" value="1"/>
</dbReference>
<keyword evidence="6" id="KW-0808">Transferase</keyword>
<dbReference type="EC" id="2.8.1.7" evidence="4"/>
<dbReference type="PANTHER" id="PTHR43586:SF8">
    <property type="entry name" value="CYSTEINE DESULFURASE 1, CHLOROPLASTIC"/>
    <property type="match status" value="1"/>
</dbReference>
<comment type="similarity">
    <text evidence="3">Belongs to the class-V pyridoxal-phosphate-dependent aminotransferase family. Csd subfamily.</text>
</comment>
<dbReference type="InterPro" id="IPR015421">
    <property type="entry name" value="PyrdxlP-dep_Trfase_major"/>
</dbReference>
<organism evidence="11 12">
    <name type="scientific">Amphritea atlantica</name>
    <dbReference type="NCBI Taxonomy" id="355243"/>
    <lineage>
        <taxon>Bacteria</taxon>
        <taxon>Pseudomonadati</taxon>
        <taxon>Pseudomonadota</taxon>
        <taxon>Gammaproteobacteria</taxon>
        <taxon>Oceanospirillales</taxon>
        <taxon>Oceanospirillaceae</taxon>
        <taxon>Amphritea</taxon>
    </lineage>
</organism>
<dbReference type="EMBL" id="CP073344">
    <property type="protein sequence ID" value="UTW04926.1"/>
    <property type="molecule type" value="Genomic_DNA"/>
</dbReference>
<proteinExistence type="inferred from homology"/>
<comment type="function">
    <text evidence="2">Catalyzes the removal of elemental sulfur and selenium atoms from L-cysteine, L-cystine, L-selenocysteine, and L-selenocystine to produce L-alanine.</text>
</comment>
<dbReference type="InterPro" id="IPR015424">
    <property type="entry name" value="PyrdxlP-dep_Trfase"/>
</dbReference>
<protein>
    <recommendedName>
        <fullName evidence="5">Probable cysteine desulfurase</fullName>
        <ecNumber evidence="4">2.8.1.7</ecNumber>
    </recommendedName>
</protein>
<evidence type="ECO:0000256" key="1">
    <source>
        <dbReference type="ARBA" id="ARBA00001933"/>
    </source>
</evidence>
<dbReference type="InterPro" id="IPR000192">
    <property type="entry name" value="Aminotrans_V_dom"/>
</dbReference>
<evidence type="ECO:0000256" key="9">
    <source>
        <dbReference type="SAM" id="MobiDB-lite"/>
    </source>
</evidence>
<keyword evidence="7" id="KW-0663">Pyridoxal phosphate</keyword>
<comment type="cofactor">
    <cofactor evidence="1">
        <name>pyridoxal 5'-phosphate</name>
        <dbReference type="ChEBI" id="CHEBI:597326"/>
    </cofactor>
</comment>
<keyword evidence="12" id="KW-1185">Reference proteome</keyword>
<dbReference type="InterPro" id="IPR010970">
    <property type="entry name" value="Cys_dSase_SufS"/>
</dbReference>
<sequence>MNKSIPLTTASPPGPRDNNSRFDVNDLRSQFPILERRIQGHPLAYLDNAATSQKPRAVIDCIQRYYLHTNANVHRGVYQLSEEATRAYETSRDKVQQFINARERAEIIFVKGTTEAINLVAHSYAKPLLRPGDEILISTMEHHSNIVPWQIICNQTGAQLRVIPISDVGEIDMQAFGALLSPTCRMLSLTHVSNTLGTITPIKQMISRAHQHGIPVLIDGAQAVPHLTVDVQALDADFYAFSGHKVYGPTGTGVLYGKREILEQMQPYQGGGDMISQVTFEHTEYNELPYRFEAGTPNIAGVVGLGCALDYIQAIGLAQIGRHEQALLAYASEALSAIEGLRLIGTASDKAGILSFVMDAAHAHDISTVLDQAGVAIRAGHHCTMPLMSRLGVAATARASLALYNNQADIDALVAGLHEVNRIFK</sequence>
<dbReference type="InterPro" id="IPR016454">
    <property type="entry name" value="Cysteine_dSase"/>
</dbReference>
<dbReference type="Proteomes" id="UP001059950">
    <property type="component" value="Chromosome"/>
</dbReference>